<dbReference type="GO" id="GO:0003677">
    <property type="term" value="F:DNA binding"/>
    <property type="evidence" value="ECO:0007669"/>
    <property type="project" value="UniProtKB-KW"/>
</dbReference>
<dbReference type="SUPFAM" id="SSF53850">
    <property type="entry name" value="Periplasmic binding protein-like II"/>
    <property type="match status" value="1"/>
</dbReference>
<dbReference type="EMBL" id="CP046452">
    <property type="protein sequence ID" value="QGU02200.1"/>
    <property type="molecule type" value="Genomic_DNA"/>
</dbReference>
<dbReference type="Pfam" id="PF03466">
    <property type="entry name" value="LysR_substrate"/>
    <property type="match status" value="1"/>
</dbReference>
<accession>A0A6B8VY11</accession>
<dbReference type="Gene3D" id="1.10.10.10">
    <property type="entry name" value="Winged helix-like DNA-binding domain superfamily/Winged helix DNA-binding domain"/>
    <property type="match status" value="1"/>
</dbReference>
<evidence type="ECO:0000256" key="3">
    <source>
        <dbReference type="ARBA" id="ARBA00023125"/>
    </source>
</evidence>
<dbReference type="SUPFAM" id="SSF46785">
    <property type="entry name" value="Winged helix' DNA-binding domain"/>
    <property type="match status" value="1"/>
</dbReference>
<keyword evidence="4" id="KW-0010">Activator</keyword>
<feature type="domain" description="HTH lysR-type" evidence="7">
    <location>
        <begin position="8"/>
        <end position="65"/>
    </location>
</feature>
<dbReference type="Gene3D" id="3.40.190.10">
    <property type="entry name" value="Periplasmic binding protein-like II"/>
    <property type="match status" value="2"/>
</dbReference>
<reference evidence="9" key="1">
    <citation type="submission" date="2019-11" db="EMBL/GenBank/DDBJ databases">
        <title>Complete genome sequence of Corynebacterium kalinowskii 1959, a novel Corynebacterium species isolated from soil of a small paddock in Vilsendorf, Germany.</title>
        <authorList>
            <person name="Schaffert L."/>
            <person name="Ruwe M."/>
            <person name="Milse J."/>
            <person name="Hanuschka K."/>
            <person name="Ortseifen V."/>
            <person name="Droste J."/>
            <person name="Brandt D."/>
            <person name="Schlueter L."/>
            <person name="Kutter Y."/>
            <person name="Vinke S."/>
            <person name="Viehoefer P."/>
            <person name="Jacob L."/>
            <person name="Luebke N.-C."/>
            <person name="Schulte-Berndt E."/>
            <person name="Hain C."/>
            <person name="Linder M."/>
            <person name="Schmidt P."/>
            <person name="Wollenschlaeger L."/>
            <person name="Luttermann T."/>
            <person name="Thieme E."/>
            <person name="Hassa J."/>
            <person name="Haak M."/>
            <person name="Wittchen M."/>
            <person name="Mentz A."/>
            <person name="Persicke M."/>
            <person name="Busche T."/>
            <person name="Ruckert C."/>
        </authorList>
    </citation>
    <scope>NUCLEOTIDE SEQUENCE [LARGE SCALE GENOMIC DNA]</scope>
    <source>
        <strain evidence="9">1959</strain>
    </source>
</reference>
<organism evidence="8 9">
    <name type="scientific">Corynebacterium kalinowskii</name>
    <dbReference type="NCBI Taxonomy" id="2675216"/>
    <lineage>
        <taxon>Bacteria</taxon>
        <taxon>Bacillati</taxon>
        <taxon>Actinomycetota</taxon>
        <taxon>Actinomycetes</taxon>
        <taxon>Mycobacteriales</taxon>
        <taxon>Corynebacteriaceae</taxon>
        <taxon>Corynebacterium</taxon>
    </lineage>
</organism>
<dbReference type="CDD" id="cd08411">
    <property type="entry name" value="PBP2_OxyR"/>
    <property type="match status" value="1"/>
</dbReference>
<dbReference type="Proteomes" id="UP000427071">
    <property type="component" value="Chromosome"/>
</dbReference>
<keyword evidence="9" id="KW-1185">Reference proteome</keyword>
<dbReference type="GO" id="GO:0003700">
    <property type="term" value="F:DNA-binding transcription factor activity"/>
    <property type="evidence" value="ECO:0007669"/>
    <property type="project" value="InterPro"/>
</dbReference>
<evidence type="ECO:0000256" key="1">
    <source>
        <dbReference type="ARBA" id="ARBA00009437"/>
    </source>
</evidence>
<dbReference type="PROSITE" id="PS50931">
    <property type="entry name" value="HTH_LYSR"/>
    <property type="match status" value="1"/>
</dbReference>
<evidence type="ECO:0000256" key="2">
    <source>
        <dbReference type="ARBA" id="ARBA00023015"/>
    </source>
</evidence>
<dbReference type="PRINTS" id="PR00039">
    <property type="entry name" value="HTHLYSR"/>
</dbReference>
<comment type="similarity">
    <text evidence="1">Belongs to the LysR transcriptional regulatory family.</text>
</comment>
<dbReference type="InterPro" id="IPR000847">
    <property type="entry name" value="LysR_HTH_N"/>
</dbReference>
<evidence type="ECO:0000313" key="9">
    <source>
        <dbReference type="Proteomes" id="UP000427071"/>
    </source>
</evidence>
<dbReference type="InterPro" id="IPR036388">
    <property type="entry name" value="WH-like_DNA-bd_sf"/>
</dbReference>
<dbReference type="PANTHER" id="PTHR30346">
    <property type="entry name" value="TRANSCRIPTIONAL DUAL REGULATOR HCAR-RELATED"/>
    <property type="match status" value="1"/>
</dbReference>
<evidence type="ECO:0000256" key="6">
    <source>
        <dbReference type="ARBA" id="ARBA00040885"/>
    </source>
</evidence>
<protein>
    <recommendedName>
        <fullName evidence="6">Probable hydrogen peroxide-inducible genes activator</fullName>
    </recommendedName>
</protein>
<dbReference type="InterPro" id="IPR005119">
    <property type="entry name" value="LysR_subst-bd"/>
</dbReference>
<name>A0A6B8VY11_9CORY</name>
<dbReference type="GO" id="GO:0032993">
    <property type="term" value="C:protein-DNA complex"/>
    <property type="evidence" value="ECO:0007669"/>
    <property type="project" value="TreeGrafter"/>
</dbReference>
<dbReference type="KEGG" id="ckw:CKALI_06690"/>
<evidence type="ECO:0000313" key="8">
    <source>
        <dbReference type="EMBL" id="QGU02200.1"/>
    </source>
</evidence>
<dbReference type="Pfam" id="PF00126">
    <property type="entry name" value="HTH_1"/>
    <property type="match status" value="1"/>
</dbReference>
<dbReference type="FunFam" id="1.10.10.10:FF:000001">
    <property type="entry name" value="LysR family transcriptional regulator"/>
    <property type="match status" value="1"/>
</dbReference>
<dbReference type="PANTHER" id="PTHR30346:SF26">
    <property type="entry name" value="HYDROGEN PEROXIDE-INDUCIBLE GENES ACTIVATOR"/>
    <property type="match status" value="1"/>
</dbReference>
<gene>
    <name evidence="8" type="primary">oxyR</name>
    <name evidence="8" type="ORF">CKALI_06690</name>
</gene>
<evidence type="ECO:0000256" key="5">
    <source>
        <dbReference type="ARBA" id="ARBA00023163"/>
    </source>
</evidence>
<proteinExistence type="inferred from homology"/>
<dbReference type="InterPro" id="IPR036390">
    <property type="entry name" value="WH_DNA-bd_sf"/>
</dbReference>
<evidence type="ECO:0000259" key="7">
    <source>
        <dbReference type="PROSITE" id="PS50931"/>
    </source>
</evidence>
<sequence length="309" mass="32963">MANRGYRPTLAQLRTFVTIAETKHFGTAAAKLAISQPSLSQALVALETGLGVQLIERSTRRVIVTPIGETLLPEAKATLDAADKFLSHAQGAEGSLAGPLTVGMIPTVAPYILPQFLRLMSSDFGELEPRIVEAQTEQLISQLRDGHLDVILIALPSGKQGLIEVPLYTEKFVIAVPADHPLAGRTDLPLSVLQDLNLLLLDDGHCLRDQVVDLCRMVAVHPTTTRSAVAQASSLATVMQCVAGGLGATLIPESALEWESHRPGIATATFAADVQAHRTIGLAFRSSTHRAEEFKEFGKVVAKAFAAAI</sequence>
<evidence type="ECO:0000256" key="4">
    <source>
        <dbReference type="ARBA" id="ARBA00023159"/>
    </source>
</evidence>
<keyword evidence="2" id="KW-0805">Transcription regulation</keyword>
<keyword evidence="5" id="KW-0804">Transcription</keyword>
<dbReference type="RefSeq" id="WP_156192541.1">
    <property type="nucleotide sequence ID" value="NZ_CP046452.1"/>
</dbReference>
<dbReference type="AlphaFoldDB" id="A0A6B8VY11"/>
<keyword evidence="3" id="KW-0238">DNA-binding</keyword>